<dbReference type="GO" id="GO:0008033">
    <property type="term" value="P:tRNA processing"/>
    <property type="evidence" value="ECO:0007669"/>
    <property type="project" value="UniProtKB-KW"/>
</dbReference>
<dbReference type="GO" id="GO:0005737">
    <property type="term" value="C:cytoplasm"/>
    <property type="evidence" value="ECO:0007669"/>
    <property type="project" value="UniProtKB-SubCell"/>
</dbReference>
<proteinExistence type="predicted"/>
<dbReference type="PANTHER" id="PTHR43033:SF1">
    <property type="entry name" value="TRNA(ILE)-LYSIDINE SYNTHASE-RELATED"/>
    <property type="match status" value="1"/>
</dbReference>
<dbReference type="InterPro" id="IPR011063">
    <property type="entry name" value="TilS/TtcA_N"/>
</dbReference>
<evidence type="ECO:0000256" key="4">
    <source>
        <dbReference type="ARBA" id="ARBA00022741"/>
    </source>
</evidence>
<gene>
    <name evidence="7" type="primary">tilS</name>
    <name evidence="7" type="ORF">FSB73_15805</name>
</gene>
<comment type="subcellular location">
    <subcellularLocation>
        <location evidence="1">Cytoplasm</location>
    </subcellularLocation>
</comment>
<dbReference type="Pfam" id="PF11734">
    <property type="entry name" value="TilS_C"/>
    <property type="match status" value="1"/>
</dbReference>
<evidence type="ECO:0000256" key="1">
    <source>
        <dbReference type="ARBA" id="ARBA00004496"/>
    </source>
</evidence>
<evidence type="ECO:0000256" key="3">
    <source>
        <dbReference type="ARBA" id="ARBA00022694"/>
    </source>
</evidence>
<accession>A0A5B8VQE9</accession>
<keyword evidence="2 7" id="KW-0436">Ligase</keyword>
<keyword evidence="5" id="KW-0067">ATP-binding</keyword>
<keyword evidence="8" id="KW-1185">Reference proteome</keyword>
<dbReference type="KEGG" id="agi:FSB73_15805"/>
<dbReference type="EMBL" id="CP042434">
    <property type="protein sequence ID" value="QEC72926.1"/>
    <property type="molecule type" value="Genomic_DNA"/>
</dbReference>
<reference evidence="7 8" key="1">
    <citation type="journal article" date="2017" name="Int. J. Syst. Evol. Microbiol.">
        <title>Arachidicoccus ginsenosidivorans sp. nov., with ginsenoside-converting activity isolated from ginseng cultivating soil.</title>
        <authorList>
            <person name="Siddiqi M.Z."/>
            <person name="Aslam Z."/>
            <person name="Im W.T."/>
        </authorList>
    </citation>
    <scope>NUCLEOTIDE SEQUENCE [LARGE SCALE GENOMIC DNA]</scope>
    <source>
        <strain evidence="7 8">Gsoil 809</strain>
    </source>
</reference>
<dbReference type="InterPro" id="IPR014729">
    <property type="entry name" value="Rossmann-like_a/b/a_fold"/>
</dbReference>
<dbReference type="Gene3D" id="3.40.50.620">
    <property type="entry name" value="HUPs"/>
    <property type="match status" value="1"/>
</dbReference>
<evidence type="ECO:0000313" key="8">
    <source>
        <dbReference type="Proteomes" id="UP000321291"/>
    </source>
</evidence>
<evidence type="ECO:0000256" key="5">
    <source>
        <dbReference type="ARBA" id="ARBA00022840"/>
    </source>
</evidence>
<dbReference type="EC" id="6.3.4.19" evidence="7"/>
<protein>
    <submittedName>
        <fullName evidence="7">tRNA lysidine(34) synthetase TilS</fullName>
        <ecNumber evidence="7">6.3.4.19</ecNumber>
    </submittedName>
</protein>
<dbReference type="SMART" id="SM00977">
    <property type="entry name" value="TilS_C"/>
    <property type="match status" value="1"/>
</dbReference>
<dbReference type="GO" id="GO:0005524">
    <property type="term" value="F:ATP binding"/>
    <property type="evidence" value="ECO:0007669"/>
    <property type="project" value="UniProtKB-KW"/>
</dbReference>
<evidence type="ECO:0000256" key="2">
    <source>
        <dbReference type="ARBA" id="ARBA00022598"/>
    </source>
</evidence>
<evidence type="ECO:0000259" key="6">
    <source>
        <dbReference type="SMART" id="SM00977"/>
    </source>
</evidence>
<keyword evidence="3" id="KW-0819">tRNA processing</keyword>
<dbReference type="Pfam" id="PF01171">
    <property type="entry name" value="ATP_bind_3"/>
    <property type="match status" value="1"/>
</dbReference>
<organism evidence="7 8">
    <name type="scientific">Arachidicoccus ginsenosidivorans</name>
    <dbReference type="NCBI Taxonomy" id="496057"/>
    <lineage>
        <taxon>Bacteria</taxon>
        <taxon>Pseudomonadati</taxon>
        <taxon>Bacteroidota</taxon>
        <taxon>Chitinophagia</taxon>
        <taxon>Chitinophagales</taxon>
        <taxon>Chitinophagaceae</taxon>
        <taxon>Arachidicoccus</taxon>
    </lineage>
</organism>
<feature type="domain" description="Lysidine-tRNA(Ile) synthetase C-terminal" evidence="6">
    <location>
        <begin position="246"/>
        <end position="318"/>
    </location>
</feature>
<dbReference type="SUPFAM" id="SSF56037">
    <property type="entry name" value="PheT/TilS domain"/>
    <property type="match status" value="1"/>
</dbReference>
<dbReference type="NCBIfam" id="TIGR02433">
    <property type="entry name" value="lysidine_TilS_C"/>
    <property type="match status" value="1"/>
</dbReference>
<dbReference type="PANTHER" id="PTHR43033">
    <property type="entry name" value="TRNA(ILE)-LYSIDINE SYNTHASE-RELATED"/>
    <property type="match status" value="1"/>
</dbReference>
<name>A0A5B8VQE9_9BACT</name>
<dbReference type="SUPFAM" id="SSF52402">
    <property type="entry name" value="Adenine nucleotide alpha hydrolases-like"/>
    <property type="match status" value="1"/>
</dbReference>
<dbReference type="GO" id="GO:0032267">
    <property type="term" value="F:tRNA(Ile)-lysidine synthase activity"/>
    <property type="evidence" value="ECO:0007669"/>
    <property type="project" value="UniProtKB-EC"/>
</dbReference>
<evidence type="ECO:0000313" key="7">
    <source>
        <dbReference type="EMBL" id="QEC72926.1"/>
    </source>
</evidence>
<keyword evidence="4" id="KW-0547">Nucleotide-binding</keyword>
<dbReference type="InterPro" id="IPR012094">
    <property type="entry name" value="tRNA_Ile_lys_synt"/>
</dbReference>
<sequence>MHGMPQKNDYILRPLLNIRKQELLDYARQTSLEWVEDATNQLTDYTRNYLRHEILPALKKPYPAIEDNLLDNIQRFKQTEVLYRKGLQYYKKRLFNIMNGQLHLSVLLLQKSGIAATLLWEALKPYGFGARQIFEVEKLLMADSGAYQDNPAGTFRVLRNRAHLVVTALSAEKAGVVVIEKVDATVDFPEGHLILKLQNDGQNESDTESGTENINDNVIKKKGAGLKIIADPTFAQLDLAMLTFPLLLRKWKPGDYFYPLGMHKKKKIARFLIDQKVGLHEKEHIWVLESQQRIVWLIGWRIDERFKITPKTKNVLKVHFRDHDHTKRKS</sequence>
<dbReference type="InterPro" id="IPR012796">
    <property type="entry name" value="Lysidine-tRNA-synth_C"/>
</dbReference>
<dbReference type="AlphaFoldDB" id="A0A5B8VQE9"/>
<dbReference type="Proteomes" id="UP000321291">
    <property type="component" value="Chromosome"/>
</dbReference>